<dbReference type="EMBL" id="FOCM01000005">
    <property type="protein sequence ID" value="SEN67982.1"/>
    <property type="molecule type" value="Genomic_DNA"/>
</dbReference>
<keyword evidence="6" id="KW-0464">Manganese</keyword>
<keyword evidence="3" id="KW-0479">Metal-binding</keyword>
<evidence type="ECO:0000256" key="5">
    <source>
        <dbReference type="ARBA" id="ARBA00022842"/>
    </source>
</evidence>
<dbReference type="InterPro" id="IPR039121">
    <property type="entry name" value="NUDT19"/>
</dbReference>
<keyword evidence="5" id="KW-0460">Magnesium</keyword>
<dbReference type="Gene3D" id="3.90.79.10">
    <property type="entry name" value="Nucleoside Triphosphate Pyrophosphohydrolase"/>
    <property type="match status" value="1"/>
</dbReference>
<dbReference type="PANTHER" id="PTHR12318:SF0">
    <property type="entry name" value="ACYL-COENZYME A DIPHOSPHATASE NUDT19"/>
    <property type="match status" value="1"/>
</dbReference>
<dbReference type="InterPro" id="IPR015797">
    <property type="entry name" value="NUDIX_hydrolase-like_dom_sf"/>
</dbReference>
<keyword evidence="9" id="KW-1185">Reference proteome</keyword>
<protein>
    <submittedName>
        <fullName evidence="8">8-oxo-dGTP pyrophosphatase MutT, NUDIX family</fullName>
    </submittedName>
</protein>
<evidence type="ECO:0000256" key="1">
    <source>
        <dbReference type="ARBA" id="ARBA00001936"/>
    </source>
</evidence>
<dbReference type="PROSITE" id="PS51462">
    <property type="entry name" value="NUDIX"/>
    <property type="match status" value="1"/>
</dbReference>
<keyword evidence="4" id="KW-0378">Hydrolase</keyword>
<comment type="cofactor">
    <cofactor evidence="2">
        <name>Mg(2+)</name>
        <dbReference type="ChEBI" id="CHEBI:18420"/>
    </cofactor>
</comment>
<feature type="domain" description="Nudix hydrolase" evidence="7">
    <location>
        <begin position="6"/>
        <end position="194"/>
    </location>
</feature>
<dbReference type="Proteomes" id="UP000199372">
    <property type="component" value="Unassembled WGS sequence"/>
</dbReference>
<dbReference type="AlphaFoldDB" id="A0A1H8II89"/>
<dbReference type="OrthoDB" id="9805905at2"/>
<evidence type="ECO:0000256" key="4">
    <source>
        <dbReference type="ARBA" id="ARBA00022801"/>
    </source>
</evidence>
<dbReference type="CDD" id="cd18870">
    <property type="entry name" value="NUDIX_AcylCoAdiphos_Nudt19"/>
    <property type="match status" value="1"/>
</dbReference>
<dbReference type="RefSeq" id="WP_091845818.1">
    <property type="nucleotide sequence ID" value="NZ_FOCM01000005.1"/>
</dbReference>
<dbReference type="PANTHER" id="PTHR12318">
    <property type="entry name" value="TESTOSTERONE-REGULATED PROTEIN RP2"/>
    <property type="match status" value="1"/>
</dbReference>
<evidence type="ECO:0000256" key="2">
    <source>
        <dbReference type="ARBA" id="ARBA00001946"/>
    </source>
</evidence>
<evidence type="ECO:0000313" key="9">
    <source>
        <dbReference type="Proteomes" id="UP000199372"/>
    </source>
</evidence>
<dbReference type="InterPro" id="IPR000086">
    <property type="entry name" value="NUDIX_hydrolase_dom"/>
</dbReference>
<comment type="cofactor">
    <cofactor evidence="1">
        <name>Mn(2+)</name>
        <dbReference type="ChEBI" id="CHEBI:29035"/>
    </cofactor>
</comment>
<evidence type="ECO:0000259" key="7">
    <source>
        <dbReference type="PROSITE" id="PS51462"/>
    </source>
</evidence>
<evidence type="ECO:0000313" key="8">
    <source>
        <dbReference type="EMBL" id="SEN67982.1"/>
    </source>
</evidence>
<sequence>MTTSVPIRDAATVIVVRDPEENPSVLMGQRGKSAVFLPGKVVFPGGRVDQGDARIAIGGQLDDRCRARLSGTDLPRPETLVAAAIRELWEETGQILGQPGMWADAPTDWQSFAATGHRPDAAGLTYVFRAITPPGRPRRFDARFFTVNADRLAGDPDDFSHATDELSHLRWIPLSHARQADLPFITQVALAEVAGRLPDLSPPPRVPFFHGHMEDIAIADAHRD</sequence>
<dbReference type="GO" id="GO:0046872">
    <property type="term" value="F:metal ion binding"/>
    <property type="evidence" value="ECO:0007669"/>
    <property type="project" value="UniProtKB-KW"/>
</dbReference>
<dbReference type="SUPFAM" id="SSF55811">
    <property type="entry name" value="Nudix"/>
    <property type="match status" value="1"/>
</dbReference>
<name>A0A1H8II89_9RHOB</name>
<reference evidence="9" key="1">
    <citation type="submission" date="2016-10" db="EMBL/GenBank/DDBJ databases">
        <authorList>
            <person name="Varghese N."/>
            <person name="Submissions S."/>
        </authorList>
    </citation>
    <scope>NUCLEOTIDE SEQUENCE [LARGE SCALE GENOMIC DNA]</scope>
    <source>
        <strain evidence="9">DSM 26893</strain>
    </source>
</reference>
<dbReference type="GO" id="GO:0016818">
    <property type="term" value="F:hydrolase activity, acting on acid anhydrides, in phosphorus-containing anhydrides"/>
    <property type="evidence" value="ECO:0007669"/>
    <property type="project" value="InterPro"/>
</dbReference>
<accession>A0A1H8II89</accession>
<gene>
    <name evidence="8" type="ORF">SAMN04488011_105235</name>
</gene>
<proteinExistence type="predicted"/>
<organism evidence="8 9">
    <name type="scientific">Palleronia pelagia</name>
    <dbReference type="NCBI Taxonomy" id="387096"/>
    <lineage>
        <taxon>Bacteria</taxon>
        <taxon>Pseudomonadati</taxon>
        <taxon>Pseudomonadota</taxon>
        <taxon>Alphaproteobacteria</taxon>
        <taxon>Rhodobacterales</taxon>
        <taxon>Roseobacteraceae</taxon>
        <taxon>Palleronia</taxon>
    </lineage>
</organism>
<evidence type="ECO:0000256" key="6">
    <source>
        <dbReference type="ARBA" id="ARBA00023211"/>
    </source>
</evidence>
<evidence type="ECO:0000256" key="3">
    <source>
        <dbReference type="ARBA" id="ARBA00022723"/>
    </source>
</evidence>